<reference evidence="3" key="1">
    <citation type="submission" date="2019-01" db="EMBL/GenBank/DDBJ databases">
        <title>Draft genomes of a novel of Sporanaerobacter strains.</title>
        <authorList>
            <person name="Ma S."/>
        </authorList>
    </citation>
    <scope>NUCLEOTIDE SEQUENCE [LARGE SCALE GENOMIC DNA]</scope>
    <source>
        <strain evidence="3">NJN-17</strain>
    </source>
</reference>
<organism evidence="2 3">
    <name type="scientific">Acidilutibacter cellobiosedens</name>
    <dbReference type="NCBI Taxonomy" id="2507161"/>
    <lineage>
        <taxon>Bacteria</taxon>
        <taxon>Bacillati</taxon>
        <taxon>Bacillota</taxon>
        <taxon>Tissierellia</taxon>
        <taxon>Tissierellales</taxon>
        <taxon>Acidilutibacteraceae</taxon>
        <taxon>Acidilutibacter</taxon>
    </lineage>
</organism>
<dbReference type="RefSeq" id="WP_128752520.1">
    <property type="nucleotide sequence ID" value="NZ_CP035282.1"/>
</dbReference>
<dbReference type="Gene3D" id="3.40.630.30">
    <property type="match status" value="1"/>
</dbReference>
<keyword evidence="3" id="KW-1185">Reference proteome</keyword>
<dbReference type="KEGG" id="spoa:EQM13_09555"/>
<dbReference type="CDD" id="cd04301">
    <property type="entry name" value="NAT_SF"/>
    <property type="match status" value="1"/>
</dbReference>
<sequence>MYTIIPICDELRKDVVDFISDNWGSPIIVSKGKVHFADILEGYVAVENGEIDGVITYSIENGECEIVSLDSLVENQGIGSNLINKVIEKAKENKCRRVWLITTNDNTKAIRYYQKRGFYMKEIHINAIQRSRKLKPQIPLYGFDNIPILHEIEFEKII</sequence>
<dbReference type="InterPro" id="IPR016181">
    <property type="entry name" value="Acyl_CoA_acyltransferase"/>
</dbReference>
<dbReference type="SUPFAM" id="SSF55729">
    <property type="entry name" value="Acyl-CoA N-acyltransferases (Nat)"/>
    <property type="match status" value="1"/>
</dbReference>
<dbReference type="EMBL" id="CP035282">
    <property type="protein sequence ID" value="QAT61819.1"/>
    <property type="molecule type" value="Genomic_DNA"/>
</dbReference>
<dbReference type="AlphaFoldDB" id="A0A410QD14"/>
<dbReference type="GO" id="GO:0016747">
    <property type="term" value="F:acyltransferase activity, transferring groups other than amino-acyl groups"/>
    <property type="evidence" value="ECO:0007669"/>
    <property type="project" value="InterPro"/>
</dbReference>
<evidence type="ECO:0000313" key="2">
    <source>
        <dbReference type="EMBL" id="QAT61819.1"/>
    </source>
</evidence>
<dbReference type="InterPro" id="IPR000182">
    <property type="entry name" value="GNAT_dom"/>
</dbReference>
<keyword evidence="2" id="KW-0808">Transferase</keyword>
<accession>A0A410QD14</accession>
<protein>
    <submittedName>
        <fullName evidence="2">GNAT family N-acetyltransferase</fullName>
    </submittedName>
</protein>
<dbReference type="Pfam" id="PF00583">
    <property type="entry name" value="Acetyltransf_1"/>
    <property type="match status" value="1"/>
</dbReference>
<evidence type="ECO:0000259" key="1">
    <source>
        <dbReference type="PROSITE" id="PS51186"/>
    </source>
</evidence>
<proteinExistence type="predicted"/>
<dbReference type="Proteomes" id="UP000287969">
    <property type="component" value="Chromosome"/>
</dbReference>
<dbReference type="PROSITE" id="PS51186">
    <property type="entry name" value="GNAT"/>
    <property type="match status" value="1"/>
</dbReference>
<name>A0A410QD14_9FIRM</name>
<feature type="domain" description="N-acetyltransferase" evidence="1">
    <location>
        <begin position="2"/>
        <end position="135"/>
    </location>
</feature>
<gene>
    <name evidence="2" type="ORF">EQM13_09555</name>
</gene>
<dbReference type="OrthoDB" id="948250at2"/>
<evidence type="ECO:0000313" key="3">
    <source>
        <dbReference type="Proteomes" id="UP000287969"/>
    </source>
</evidence>